<dbReference type="PANTHER" id="PTHR11551:SF4">
    <property type="entry name" value="INSULIN-LIKE GROWTH FACTOR-BINDING PROTEIN 5"/>
    <property type="match status" value="1"/>
</dbReference>
<name>A0A9Q0DAY0_9TELE</name>
<evidence type="ECO:0000256" key="4">
    <source>
        <dbReference type="ARBA" id="ARBA00023157"/>
    </source>
</evidence>
<protein>
    <recommendedName>
        <fullName evidence="12">Insulin-like growth factor-binding protein 5</fullName>
    </recommendedName>
</protein>
<dbReference type="GO" id="GO:0005615">
    <property type="term" value="C:extracellular space"/>
    <property type="evidence" value="ECO:0007669"/>
    <property type="project" value="TreeGrafter"/>
</dbReference>
<accession>A0A9Q0DAY0</accession>
<dbReference type="PANTHER" id="PTHR11551">
    <property type="entry name" value="INSULIN-LIKE GROWTH FACTOR BINDING PROTEIN"/>
    <property type="match status" value="1"/>
</dbReference>
<dbReference type="SMART" id="SM00211">
    <property type="entry name" value="TY"/>
    <property type="match status" value="1"/>
</dbReference>
<organism evidence="10 11">
    <name type="scientific">Muraenolepis orangiensis</name>
    <name type="common">Patagonian moray cod</name>
    <dbReference type="NCBI Taxonomy" id="630683"/>
    <lineage>
        <taxon>Eukaryota</taxon>
        <taxon>Metazoa</taxon>
        <taxon>Chordata</taxon>
        <taxon>Craniata</taxon>
        <taxon>Vertebrata</taxon>
        <taxon>Euteleostomi</taxon>
        <taxon>Actinopterygii</taxon>
        <taxon>Neopterygii</taxon>
        <taxon>Teleostei</taxon>
        <taxon>Neoteleostei</taxon>
        <taxon>Acanthomorphata</taxon>
        <taxon>Zeiogadaria</taxon>
        <taxon>Gadariae</taxon>
        <taxon>Gadiformes</taxon>
        <taxon>Muraenolepidoidei</taxon>
        <taxon>Muraenolepididae</taxon>
        <taxon>Muraenolepis</taxon>
    </lineage>
</organism>
<dbReference type="GO" id="GO:0043567">
    <property type="term" value="P:regulation of insulin-like growth factor receptor signaling pathway"/>
    <property type="evidence" value="ECO:0007669"/>
    <property type="project" value="TreeGrafter"/>
</dbReference>
<dbReference type="SUPFAM" id="SSF57184">
    <property type="entry name" value="Growth factor receptor domain"/>
    <property type="match status" value="1"/>
</dbReference>
<comment type="caution">
    <text evidence="10">The sequence shown here is derived from an EMBL/GenBank/DDBJ whole genome shotgun (WGS) entry which is preliminary data.</text>
</comment>
<dbReference type="EMBL" id="JANIIK010000119">
    <property type="protein sequence ID" value="KAJ3584253.1"/>
    <property type="molecule type" value="Genomic_DNA"/>
</dbReference>
<dbReference type="AlphaFoldDB" id="A0A9Q0DAY0"/>
<dbReference type="InterPro" id="IPR017891">
    <property type="entry name" value="Insulin_GF-bd_Cys-rich_CS"/>
</dbReference>
<dbReference type="SUPFAM" id="SSF57610">
    <property type="entry name" value="Thyroglobulin type-1 domain"/>
    <property type="match status" value="1"/>
</dbReference>
<dbReference type="Gene3D" id="4.10.40.20">
    <property type="match status" value="1"/>
</dbReference>
<proteinExistence type="predicted"/>
<feature type="disulfide bond" evidence="6">
    <location>
        <begin position="236"/>
        <end position="256"/>
    </location>
</feature>
<keyword evidence="4 6" id="KW-1015">Disulfide bond</keyword>
<sequence length="263" mass="27926">MPPHHPPPLAWLLLVAALFAASPCPCCASYVPCEACEARALALCAPVSAGCPQPVREPGCGCCLTCALEAGRPCGVYTAPCARGLRCLPTGGEEKPLRALLRGRGACRSERLLLLQAPQAPGGAKLGMSEALGAQVKVPLYGGRDHVGSRKAQAMKQARERSKQLARQGAWQGGLDHKPLGPGPCRTRLDHVIQSMRDLSRVAAVSLYLPNCDKKGFFKRKQCKPSRGRRRGVCWCVDALGLKLASGGSRGGELQCNEPTNNQ</sequence>
<dbReference type="InterPro" id="IPR000867">
    <property type="entry name" value="IGFBP-like"/>
</dbReference>
<dbReference type="Pfam" id="PF00219">
    <property type="entry name" value="IGFBP"/>
    <property type="match status" value="1"/>
</dbReference>
<dbReference type="PROSITE" id="PS51323">
    <property type="entry name" value="IGFBP_N_2"/>
    <property type="match status" value="1"/>
</dbReference>
<keyword evidence="7" id="KW-0732">Signal</keyword>
<dbReference type="Gene3D" id="4.10.800.10">
    <property type="entry name" value="Thyroglobulin type-1"/>
    <property type="match status" value="1"/>
</dbReference>
<dbReference type="PRINTS" id="PR01976">
    <property type="entry name" value="IGFBPFAMILY"/>
</dbReference>
<evidence type="ECO:0000313" key="11">
    <source>
        <dbReference type="Proteomes" id="UP001148018"/>
    </source>
</evidence>
<dbReference type="SMART" id="SM00121">
    <property type="entry name" value="IB"/>
    <property type="match status" value="1"/>
</dbReference>
<feature type="signal peptide" evidence="7">
    <location>
        <begin position="1"/>
        <end position="28"/>
    </location>
</feature>
<evidence type="ECO:0000256" key="6">
    <source>
        <dbReference type="PROSITE-ProRule" id="PRU00500"/>
    </source>
</evidence>
<evidence type="ECO:0000259" key="8">
    <source>
        <dbReference type="PROSITE" id="PS51162"/>
    </source>
</evidence>
<evidence type="ECO:0000313" key="10">
    <source>
        <dbReference type="EMBL" id="KAJ3584253.1"/>
    </source>
</evidence>
<feature type="domain" description="IGFBP N-terminal" evidence="9">
    <location>
        <begin position="29"/>
        <end position="110"/>
    </location>
</feature>
<comment type="caution">
    <text evidence="6">Lacks conserved residue(s) required for the propagation of feature annotation.</text>
</comment>
<keyword evidence="3" id="KW-0341">Growth regulation</keyword>
<feature type="domain" description="Thyroglobulin type-1" evidence="8">
    <location>
        <begin position="182"/>
        <end position="256"/>
    </location>
</feature>
<evidence type="ECO:0000256" key="3">
    <source>
        <dbReference type="ARBA" id="ARBA00022604"/>
    </source>
</evidence>
<dbReference type="PROSITE" id="PS00484">
    <property type="entry name" value="THYROGLOBULIN_1_1"/>
    <property type="match status" value="1"/>
</dbReference>
<keyword evidence="2" id="KW-0964">Secreted</keyword>
<keyword evidence="11" id="KW-1185">Reference proteome</keyword>
<reference evidence="10" key="1">
    <citation type="submission" date="2022-07" db="EMBL/GenBank/DDBJ databases">
        <title>Chromosome-level genome of Muraenolepis orangiensis.</title>
        <authorList>
            <person name="Kim J."/>
        </authorList>
    </citation>
    <scope>NUCLEOTIDE SEQUENCE</scope>
    <source>
        <strain evidence="10">KU_S4_2022</strain>
        <tissue evidence="10">Muscle</tissue>
    </source>
</reference>
<dbReference type="Pfam" id="PF00086">
    <property type="entry name" value="Thyroglobulin_1"/>
    <property type="match status" value="1"/>
</dbReference>
<evidence type="ECO:0000256" key="5">
    <source>
        <dbReference type="ARBA" id="ARBA00023183"/>
    </source>
</evidence>
<dbReference type="PROSITE" id="PS51162">
    <property type="entry name" value="THYROGLOBULIN_1_2"/>
    <property type="match status" value="1"/>
</dbReference>
<evidence type="ECO:0000259" key="9">
    <source>
        <dbReference type="PROSITE" id="PS51323"/>
    </source>
</evidence>
<dbReference type="PROSITE" id="PS00222">
    <property type="entry name" value="IGFBP_N_1"/>
    <property type="match status" value="1"/>
</dbReference>
<feature type="chain" id="PRO_5040172444" description="Insulin-like growth factor-binding protein 5" evidence="7">
    <location>
        <begin position="29"/>
        <end position="263"/>
    </location>
</feature>
<dbReference type="GO" id="GO:0031994">
    <property type="term" value="F:insulin-like growth factor I binding"/>
    <property type="evidence" value="ECO:0007669"/>
    <property type="project" value="TreeGrafter"/>
</dbReference>
<dbReference type="InterPro" id="IPR009030">
    <property type="entry name" value="Growth_fac_rcpt_cys_sf"/>
</dbReference>
<evidence type="ECO:0000256" key="7">
    <source>
        <dbReference type="SAM" id="SignalP"/>
    </source>
</evidence>
<dbReference type="InterPro" id="IPR022321">
    <property type="entry name" value="IGFBP_1-6_chordata"/>
</dbReference>
<keyword evidence="5" id="KW-0340">Growth factor binding</keyword>
<dbReference type="GO" id="GO:0001968">
    <property type="term" value="F:fibronectin binding"/>
    <property type="evidence" value="ECO:0007669"/>
    <property type="project" value="TreeGrafter"/>
</dbReference>
<dbReference type="GO" id="GO:0031995">
    <property type="term" value="F:insulin-like growth factor II binding"/>
    <property type="evidence" value="ECO:0007669"/>
    <property type="project" value="TreeGrafter"/>
</dbReference>
<dbReference type="InterPro" id="IPR000716">
    <property type="entry name" value="Thyroglobulin_1"/>
</dbReference>
<evidence type="ECO:0008006" key="12">
    <source>
        <dbReference type="Google" id="ProtNLM"/>
    </source>
</evidence>
<dbReference type="CDD" id="cd00191">
    <property type="entry name" value="TY"/>
    <property type="match status" value="1"/>
</dbReference>
<dbReference type="InterPro" id="IPR036857">
    <property type="entry name" value="Thyroglobulin_1_sf"/>
</dbReference>
<dbReference type="OrthoDB" id="406800at2759"/>
<gene>
    <name evidence="10" type="ORF">NHX12_014749</name>
</gene>
<dbReference type="Proteomes" id="UP001148018">
    <property type="component" value="Unassembled WGS sequence"/>
</dbReference>
<evidence type="ECO:0000256" key="1">
    <source>
        <dbReference type="ARBA" id="ARBA00004613"/>
    </source>
</evidence>
<dbReference type="FunFam" id="4.10.40.20:FF:000001">
    <property type="entry name" value="Insulin-like growth factor binding protein 5"/>
    <property type="match status" value="1"/>
</dbReference>
<comment type="subcellular location">
    <subcellularLocation>
        <location evidence="1">Secreted</location>
    </subcellularLocation>
</comment>
<evidence type="ECO:0000256" key="2">
    <source>
        <dbReference type="ARBA" id="ARBA00022525"/>
    </source>
</evidence>